<name>A0AAE1K5B1_PETCI</name>
<dbReference type="PANTHER" id="PTHR32046">
    <property type="entry name" value="G DOMAIN-CONTAINING PROTEIN"/>
    <property type="match status" value="1"/>
</dbReference>
<accession>A0AAE1K5B1</accession>
<dbReference type="Gene3D" id="3.40.50.300">
    <property type="entry name" value="P-loop containing nucleotide triphosphate hydrolases"/>
    <property type="match status" value="1"/>
</dbReference>
<evidence type="ECO:0000313" key="3">
    <source>
        <dbReference type="Proteomes" id="UP001286313"/>
    </source>
</evidence>
<organism evidence="2 3">
    <name type="scientific">Petrolisthes cinctipes</name>
    <name type="common">Flat porcelain crab</name>
    <dbReference type="NCBI Taxonomy" id="88211"/>
    <lineage>
        <taxon>Eukaryota</taxon>
        <taxon>Metazoa</taxon>
        <taxon>Ecdysozoa</taxon>
        <taxon>Arthropoda</taxon>
        <taxon>Crustacea</taxon>
        <taxon>Multicrustacea</taxon>
        <taxon>Malacostraca</taxon>
        <taxon>Eumalacostraca</taxon>
        <taxon>Eucarida</taxon>
        <taxon>Decapoda</taxon>
        <taxon>Pleocyemata</taxon>
        <taxon>Anomura</taxon>
        <taxon>Galatheoidea</taxon>
        <taxon>Porcellanidae</taxon>
        <taxon>Petrolisthes</taxon>
    </lineage>
</organism>
<dbReference type="PROSITE" id="PS00675">
    <property type="entry name" value="SIGMA54_INTERACT_1"/>
    <property type="match status" value="1"/>
</dbReference>
<sequence>MDEPQVNISHSEQNGLKRFLIKTNVELRNEENCTQILSFGTPNDLPVKCVLLLGETGAGKTTVFNGVINYLYGVGFDDDYRLCVKEELVSTGPATGSERMKTESQTDYISKYILYHQQGMKYECNFVVIDTPGLADTRGTQHQNSIMKHLEEFLTTDCNIDSLHCIGLVAKASTNRDFTFQMEILNEVIILLGNNVPEITNLFATFAVEKPVVDQIVRNAGVKFMKMFEFDNGVLFAPHRLSDSVRKKDRRVLEYRWENMQEQYETFFTALMNAPTVSVQILREKKLLQKSLKELKLHVEELARLLTAIETNKKKLIKYELQELRNRDWLQERRITSKERLEVPEGFHAHNCPECDQTCMFPCPPDKGIFGCLTGVLAGSAVGAASSSSMAASVVGLTTNVVSGSVAATGIPIVLIVSVAACGAMMIQAKSCNFSNGRGDVCGERGCLCSPSQHLTEKERIVEEVSIEYEINDELKELYDVAVSKKNDAIAKIDSGWQTVIHKKRQVTLGLVL</sequence>
<dbReference type="InterPro" id="IPR027417">
    <property type="entry name" value="P-loop_NTPase"/>
</dbReference>
<evidence type="ECO:0000313" key="2">
    <source>
        <dbReference type="EMBL" id="KAK3865926.1"/>
    </source>
</evidence>
<dbReference type="SUPFAM" id="SSF52540">
    <property type="entry name" value="P-loop containing nucleoside triphosphate hydrolases"/>
    <property type="match status" value="1"/>
</dbReference>
<gene>
    <name evidence="2" type="ORF">Pcinc_028479</name>
</gene>
<dbReference type="InterPro" id="IPR025662">
    <property type="entry name" value="Sigma_54_int_dom_ATP-bd_1"/>
</dbReference>
<feature type="coiled-coil region" evidence="1">
    <location>
        <begin position="285"/>
        <end position="312"/>
    </location>
</feature>
<keyword evidence="1" id="KW-0175">Coiled coil</keyword>
<comment type="caution">
    <text evidence="2">The sequence shown here is derived from an EMBL/GenBank/DDBJ whole genome shotgun (WGS) entry which is preliminary data.</text>
</comment>
<dbReference type="CDD" id="cd00882">
    <property type="entry name" value="Ras_like_GTPase"/>
    <property type="match status" value="1"/>
</dbReference>
<dbReference type="Proteomes" id="UP001286313">
    <property type="component" value="Unassembled WGS sequence"/>
</dbReference>
<dbReference type="AlphaFoldDB" id="A0AAE1K5B1"/>
<keyword evidence="3" id="KW-1185">Reference proteome</keyword>
<dbReference type="EMBL" id="JAWQEG010003501">
    <property type="protein sequence ID" value="KAK3865926.1"/>
    <property type="molecule type" value="Genomic_DNA"/>
</dbReference>
<protein>
    <recommendedName>
        <fullName evidence="4">G domain-containing protein</fullName>
    </recommendedName>
</protein>
<evidence type="ECO:0000256" key="1">
    <source>
        <dbReference type="SAM" id="Coils"/>
    </source>
</evidence>
<dbReference type="PANTHER" id="PTHR32046:SF14">
    <property type="match status" value="1"/>
</dbReference>
<proteinExistence type="predicted"/>
<evidence type="ECO:0008006" key="4">
    <source>
        <dbReference type="Google" id="ProtNLM"/>
    </source>
</evidence>
<reference evidence="2" key="1">
    <citation type="submission" date="2023-10" db="EMBL/GenBank/DDBJ databases">
        <title>Genome assemblies of two species of porcelain crab, Petrolisthes cinctipes and Petrolisthes manimaculis (Anomura: Porcellanidae).</title>
        <authorList>
            <person name="Angst P."/>
        </authorList>
    </citation>
    <scope>NUCLEOTIDE SEQUENCE</scope>
    <source>
        <strain evidence="2">PB745_01</strain>
        <tissue evidence="2">Gill</tissue>
    </source>
</reference>